<proteinExistence type="predicted"/>
<comment type="caution">
    <text evidence="1">The sequence shown here is derived from an EMBL/GenBank/DDBJ whole genome shotgun (WGS) entry which is preliminary data.</text>
</comment>
<sequence length="163" mass="18934">MFKRADGIGSLCNPFTVGFATTVDCLRHNLTSWAVLRGYELVQVKRLFLCCQQENQGCLWPVFPDDSEEIPFGCDVRPSLELDDVQYLTPKIHFGRTICDREAKRLLLTESCGIPRNWHRLEHYHSPWAPSMFTNIEESVNEFKIRSAQLIRVSDFRMKVKPK</sequence>
<dbReference type="EMBL" id="RDQH01000331">
    <property type="protein sequence ID" value="RXI00098.1"/>
    <property type="molecule type" value="Genomic_DNA"/>
</dbReference>
<protein>
    <submittedName>
        <fullName evidence="1">Uncharacterized protein</fullName>
    </submittedName>
</protein>
<accession>A0A498JYP5</accession>
<reference evidence="1 2" key="1">
    <citation type="submission" date="2018-10" db="EMBL/GenBank/DDBJ databases">
        <title>A high-quality apple genome assembly.</title>
        <authorList>
            <person name="Hu J."/>
        </authorList>
    </citation>
    <scope>NUCLEOTIDE SEQUENCE [LARGE SCALE GENOMIC DNA]</scope>
    <source>
        <strain evidence="2">cv. HFTH1</strain>
        <tissue evidence="1">Young leaf</tissue>
    </source>
</reference>
<name>A0A498JYP5_MALDO</name>
<dbReference type="Proteomes" id="UP000290289">
    <property type="component" value="Chromosome 5"/>
</dbReference>
<evidence type="ECO:0000313" key="1">
    <source>
        <dbReference type="EMBL" id="RXI00098.1"/>
    </source>
</evidence>
<evidence type="ECO:0000313" key="2">
    <source>
        <dbReference type="Proteomes" id="UP000290289"/>
    </source>
</evidence>
<keyword evidence="2" id="KW-1185">Reference proteome</keyword>
<organism evidence="1 2">
    <name type="scientific">Malus domestica</name>
    <name type="common">Apple</name>
    <name type="synonym">Pyrus malus</name>
    <dbReference type="NCBI Taxonomy" id="3750"/>
    <lineage>
        <taxon>Eukaryota</taxon>
        <taxon>Viridiplantae</taxon>
        <taxon>Streptophyta</taxon>
        <taxon>Embryophyta</taxon>
        <taxon>Tracheophyta</taxon>
        <taxon>Spermatophyta</taxon>
        <taxon>Magnoliopsida</taxon>
        <taxon>eudicotyledons</taxon>
        <taxon>Gunneridae</taxon>
        <taxon>Pentapetalae</taxon>
        <taxon>rosids</taxon>
        <taxon>fabids</taxon>
        <taxon>Rosales</taxon>
        <taxon>Rosaceae</taxon>
        <taxon>Amygdaloideae</taxon>
        <taxon>Maleae</taxon>
        <taxon>Malus</taxon>
    </lineage>
</organism>
<gene>
    <name evidence="1" type="ORF">DVH24_030588</name>
</gene>
<dbReference type="AlphaFoldDB" id="A0A498JYP5"/>